<evidence type="ECO:0000256" key="10">
    <source>
        <dbReference type="ARBA" id="ARBA00023160"/>
    </source>
</evidence>
<dbReference type="InterPro" id="IPR005481">
    <property type="entry name" value="BC-like_N"/>
</dbReference>
<dbReference type="InterPro" id="IPR050856">
    <property type="entry name" value="Biotin_carboxylase_complex"/>
</dbReference>
<evidence type="ECO:0000256" key="4">
    <source>
        <dbReference type="ARBA" id="ARBA00013263"/>
    </source>
</evidence>
<evidence type="ECO:0000256" key="13">
    <source>
        <dbReference type="PROSITE-ProRule" id="PRU00409"/>
    </source>
</evidence>
<dbReference type="PROSITE" id="PS50975">
    <property type="entry name" value="ATP_GRASP"/>
    <property type="match status" value="1"/>
</dbReference>
<dbReference type="SUPFAM" id="SSF52440">
    <property type="entry name" value="PreATP-grasp domain"/>
    <property type="match status" value="1"/>
</dbReference>
<protein>
    <recommendedName>
        <fullName evidence="4">biotin carboxylase</fullName>
        <ecNumber evidence="4">6.3.4.14</ecNumber>
    </recommendedName>
</protein>
<dbReference type="PANTHER" id="PTHR18866">
    <property type="entry name" value="CARBOXYLASE:PYRUVATE/ACETYL-COA/PROPIONYL-COA CARBOXYLASE"/>
    <property type="match status" value="1"/>
</dbReference>
<dbReference type="SUPFAM" id="SSF56059">
    <property type="entry name" value="Glutathione synthetase ATP-binding domain-like"/>
    <property type="match status" value="1"/>
</dbReference>
<dbReference type="RefSeq" id="WP_066197289.1">
    <property type="nucleotide sequence ID" value="NZ_CBCSAS010000011.1"/>
</dbReference>
<keyword evidence="10" id="KW-0443">Lipid metabolism</keyword>
<keyword evidence="9 13" id="KW-0067">ATP-binding</keyword>
<evidence type="ECO:0000259" key="14">
    <source>
        <dbReference type="PROSITE" id="PS50975"/>
    </source>
</evidence>
<dbReference type="InterPro" id="IPR005482">
    <property type="entry name" value="Biotin_COase_C"/>
</dbReference>
<comment type="caution">
    <text evidence="16">The sequence shown here is derived from an EMBL/GenBank/DDBJ whole genome shotgun (WGS) entry which is preliminary data.</text>
</comment>
<dbReference type="Pfam" id="PF00289">
    <property type="entry name" value="Biotin_carb_N"/>
    <property type="match status" value="1"/>
</dbReference>
<dbReference type="AlphaFoldDB" id="A0A132MH85"/>
<evidence type="ECO:0000259" key="15">
    <source>
        <dbReference type="PROSITE" id="PS50979"/>
    </source>
</evidence>
<dbReference type="Gene3D" id="3.30.470.20">
    <property type="entry name" value="ATP-grasp fold, B domain"/>
    <property type="match status" value="1"/>
</dbReference>
<keyword evidence="11" id="KW-0092">Biotin</keyword>
<dbReference type="OrthoDB" id="9807469at2"/>
<dbReference type="SMART" id="SM00878">
    <property type="entry name" value="Biotin_carb_C"/>
    <property type="match status" value="1"/>
</dbReference>
<name>A0A132MH85_HYDSH</name>
<evidence type="ECO:0000256" key="8">
    <source>
        <dbReference type="ARBA" id="ARBA00022832"/>
    </source>
</evidence>
<keyword evidence="5" id="KW-0444">Lipid biosynthesis</keyword>
<proteinExistence type="predicted"/>
<dbReference type="PROSITE" id="PS00867">
    <property type="entry name" value="CPSASE_2"/>
    <property type="match status" value="1"/>
</dbReference>
<dbReference type="InterPro" id="IPR016185">
    <property type="entry name" value="PreATP-grasp_dom_sf"/>
</dbReference>
<evidence type="ECO:0000313" key="17">
    <source>
        <dbReference type="Proteomes" id="UP000243024"/>
    </source>
</evidence>
<comment type="function">
    <text evidence="1">This protein is a component of the acetyl coenzyme A carboxylase complex; first, biotin carboxylase catalyzes the carboxylation of the carrier protein and then the transcarboxylase transfers the carboxyl group to form malonyl-CoA.</text>
</comment>
<evidence type="ECO:0000313" key="16">
    <source>
        <dbReference type="EMBL" id="OAR05374.1"/>
    </source>
</evidence>
<dbReference type="GO" id="GO:0046872">
    <property type="term" value="F:metal ion binding"/>
    <property type="evidence" value="ECO:0007669"/>
    <property type="project" value="InterPro"/>
</dbReference>
<reference evidence="16 17" key="1">
    <citation type="submission" date="2015-09" db="EMBL/GenBank/DDBJ databases">
        <title>Draft genome sequence of Hydrogenibacillus schlegelii DSM 2000.</title>
        <authorList>
            <person name="Hemp J."/>
        </authorList>
    </citation>
    <scope>NUCLEOTIDE SEQUENCE [LARGE SCALE GENOMIC DNA]</scope>
    <source>
        <strain evidence="16 17">MA 48</strain>
    </source>
</reference>
<dbReference type="EMBL" id="JXBB01000001">
    <property type="protein sequence ID" value="OAR05374.1"/>
    <property type="molecule type" value="Genomic_DNA"/>
</dbReference>
<evidence type="ECO:0000256" key="7">
    <source>
        <dbReference type="ARBA" id="ARBA00022741"/>
    </source>
</evidence>
<gene>
    <name evidence="16" type="ORF">SA87_10725</name>
</gene>
<evidence type="ECO:0000256" key="2">
    <source>
        <dbReference type="ARBA" id="ARBA00004956"/>
    </source>
</evidence>
<dbReference type="InterPro" id="IPR011764">
    <property type="entry name" value="Biotin_carboxylation_dom"/>
</dbReference>
<dbReference type="InterPro" id="IPR005479">
    <property type="entry name" value="CPAse_ATP-bd"/>
</dbReference>
<dbReference type="EC" id="6.3.4.14" evidence="4"/>
<evidence type="ECO:0000256" key="6">
    <source>
        <dbReference type="ARBA" id="ARBA00022598"/>
    </source>
</evidence>
<dbReference type="Pfam" id="PF02786">
    <property type="entry name" value="CPSase_L_D2"/>
    <property type="match status" value="1"/>
</dbReference>
<evidence type="ECO:0000256" key="11">
    <source>
        <dbReference type="ARBA" id="ARBA00023267"/>
    </source>
</evidence>
<dbReference type="GO" id="GO:0006633">
    <property type="term" value="P:fatty acid biosynthetic process"/>
    <property type="evidence" value="ECO:0007669"/>
    <property type="project" value="UniProtKB-KW"/>
</dbReference>
<keyword evidence="10" id="KW-0275">Fatty acid biosynthesis</keyword>
<keyword evidence="8" id="KW-0276">Fatty acid metabolism</keyword>
<dbReference type="Proteomes" id="UP000243024">
    <property type="component" value="Unassembled WGS sequence"/>
</dbReference>
<keyword evidence="6" id="KW-0436">Ligase</keyword>
<keyword evidence="17" id="KW-1185">Reference proteome</keyword>
<dbReference type="PANTHER" id="PTHR18866:SF33">
    <property type="entry name" value="METHYLCROTONOYL-COA CARBOXYLASE SUBUNIT ALPHA, MITOCHONDRIAL-RELATED"/>
    <property type="match status" value="1"/>
</dbReference>
<dbReference type="SUPFAM" id="SSF51246">
    <property type="entry name" value="Rudiment single hybrid motif"/>
    <property type="match status" value="1"/>
</dbReference>
<sequence length="448" mass="48017">MFRTLLIANRGEIARRIIRTARSMGLRTVAVYSDADREAPHVREADEAVRIGPPPARESYLNVPAILEAAQKTGAEAIHPGYGFLSEKAEFASAVEAAGLVFVGPPPAVIRAMGDKVEARKRMAASGVPVVPGTPDGVRSVEEALAAAEAIGYPVLIKAGAGGGGIGMERVDDPAALRERFEAASARAERFFGDGTLFLEKWVGGARHVEVQLAADRFGNVVHLFERDCSVQRRHQKVVEEAPAPNLDPSVRAALLRAAVLGARAIGYRNVGTMEFIVDPAGRFYFIEMNTRLQVEHPVTEMITGVDLVEWQLRIAAGEPLPRAQEAIVPHGAAIEVRLYAEDPVTFLPSPGAVTSVRWPEGVRLEAGIEAGTKVTPFYDPLLAKIVVHGATRSEALGRLAAALTETSVEGVKTNLPLLRAIVAARAFVEGRYDTGLIEALKRPASSE</sequence>
<dbReference type="Pfam" id="PF02785">
    <property type="entry name" value="Biotin_carb_C"/>
    <property type="match status" value="1"/>
</dbReference>
<feature type="domain" description="ATP-grasp" evidence="14">
    <location>
        <begin position="120"/>
        <end position="317"/>
    </location>
</feature>
<dbReference type="FunFam" id="3.40.50.20:FF:000010">
    <property type="entry name" value="Propionyl-CoA carboxylase subunit alpha"/>
    <property type="match status" value="1"/>
</dbReference>
<comment type="subunit">
    <text evidence="3">Acetyl-CoA carboxylase is a heterohexamer of biotin carboxyl carrier protein, biotin carboxylase and the two subunits of carboxyl transferase in a 2:2 complex.</text>
</comment>
<dbReference type="FunFam" id="3.30.470.20:FF:000028">
    <property type="entry name" value="Methylcrotonoyl-CoA carboxylase subunit alpha, mitochondrial"/>
    <property type="match status" value="1"/>
</dbReference>
<dbReference type="GO" id="GO:0004075">
    <property type="term" value="F:biotin carboxylase activity"/>
    <property type="evidence" value="ECO:0007669"/>
    <property type="project" value="UniProtKB-EC"/>
</dbReference>
<evidence type="ECO:0000256" key="12">
    <source>
        <dbReference type="ARBA" id="ARBA00048600"/>
    </source>
</evidence>
<feature type="domain" description="Biotin carboxylation" evidence="15">
    <location>
        <begin position="1"/>
        <end position="443"/>
    </location>
</feature>
<keyword evidence="7 13" id="KW-0547">Nucleotide-binding</keyword>
<comment type="pathway">
    <text evidence="2">Lipid metabolism; malonyl-CoA biosynthesis; malonyl-CoA from acetyl-CoA: step 1/1.</text>
</comment>
<dbReference type="GO" id="GO:0005524">
    <property type="term" value="F:ATP binding"/>
    <property type="evidence" value="ECO:0007669"/>
    <property type="project" value="UniProtKB-UniRule"/>
</dbReference>
<dbReference type="InterPro" id="IPR011054">
    <property type="entry name" value="Rudment_hybrid_motif"/>
</dbReference>
<evidence type="ECO:0000256" key="5">
    <source>
        <dbReference type="ARBA" id="ARBA00022516"/>
    </source>
</evidence>
<evidence type="ECO:0000256" key="1">
    <source>
        <dbReference type="ARBA" id="ARBA00003761"/>
    </source>
</evidence>
<dbReference type="PROSITE" id="PS50979">
    <property type="entry name" value="BC"/>
    <property type="match status" value="1"/>
</dbReference>
<comment type="catalytic activity">
    <reaction evidence="12">
        <text>N(6)-biotinyl-L-lysyl-[protein] + hydrogencarbonate + ATP = N(6)-carboxybiotinyl-L-lysyl-[protein] + ADP + phosphate + H(+)</text>
        <dbReference type="Rhea" id="RHEA:13501"/>
        <dbReference type="Rhea" id="RHEA-COMP:10505"/>
        <dbReference type="Rhea" id="RHEA-COMP:10506"/>
        <dbReference type="ChEBI" id="CHEBI:15378"/>
        <dbReference type="ChEBI" id="CHEBI:17544"/>
        <dbReference type="ChEBI" id="CHEBI:30616"/>
        <dbReference type="ChEBI" id="CHEBI:43474"/>
        <dbReference type="ChEBI" id="CHEBI:83144"/>
        <dbReference type="ChEBI" id="CHEBI:83145"/>
        <dbReference type="ChEBI" id="CHEBI:456216"/>
        <dbReference type="EC" id="6.3.4.14"/>
    </reaction>
</comment>
<accession>A0A132MH85</accession>
<dbReference type="STRING" id="1484.SA87_10725"/>
<evidence type="ECO:0000256" key="3">
    <source>
        <dbReference type="ARBA" id="ARBA00011750"/>
    </source>
</evidence>
<dbReference type="InterPro" id="IPR011761">
    <property type="entry name" value="ATP-grasp"/>
</dbReference>
<evidence type="ECO:0000256" key="9">
    <source>
        <dbReference type="ARBA" id="ARBA00022840"/>
    </source>
</evidence>
<organism evidence="16 17">
    <name type="scientific">Hydrogenibacillus schlegelii</name>
    <name type="common">Bacillus schlegelii</name>
    <dbReference type="NCBI Taxonomy" id="1484"/>
    <lineage>
        <taxon>Bacteria</taxon>
        <taxon>Bacillati</taxon>
        <taxon>Bacillota</taxon>
        <taxon>Bacilli</taxon>
        <taxon>Bacillales</taxon>
        <taxon>Bacillales Family X. Incertae Sedis</taxon>
        <taxon>Hydrogenibacillus</taxon>
    </lineage>
</organism>